<keyword evidence="2" id="KW-1133">Transmembrane helix</keyword>
<keyword evidence="5" id="KW-1185">Reference proteome</keyword>
<comment type="caution">
    <text evidence="4">The sequence shown here is derived from an EMBL/GenBank/DDBJ whole genome shotgun (WGS) entry which is preliminary data.</text>
</comment>
<evidence type="ECO:0000256" key="2">
    <source>
        <dbReference type="SAM" id="Phobius"/>
    </source>
</evidence>
<dbReference type="CDD" id="cd00118">
    <property type="entry name" value="LysM"/>
    <property type="match status" value="1"/>
</dbReference>
<dbReference type="Proteomes" id="UP001596109">
    <property type="component" value="Unassembled WGS sequence"/>
</dbReference>
<dbReference type="EMBL" id="JBHSNO010000005">
    <property type="protein sequence ID" value="MFC5588278.1"/>
    <property type="molecule type" value="Genomic_DNA"/>
</dbReference>
<feature type="compositionally biased region" description="Basic and acidic residues" evidence="1">
    <location>
        <begin position="96"/>
        <end position="128"/>
    </location>
</feature>
<dbReference type="SUPFAM" id="SSF54106">
    <property type="entry name" value="LysM domain"/>
    <property type="match status" value="1"/>
</dbReference>
<accession>A0ABW0THP2</accession>
<feature type="compositionally biased region" description="Basic and acidic residues" evidence="1">
    <location>
        <begin position="1"/>
        <end position="24"/>
    </location>
</feature>
<gene>
    <name evidence="4" type="ORF">ACFPRA_05250</name>
</gene>
<feature type="region of interest" description="Disordered" evidence="1">
    <location>
        <begin position="92"/>
        <end position="182"/>
    </location>
</feature>
<dbReference type="Pfam" id="PF01476">
    <property type="entry name" value="LysM"/>
    <property type="match status" value="1"/>
</dbReference>
<keyword evidence="2" id="KW-0812">Transmembrane</keyword>
<dbReference type="InterPro" id="IPR036779">
    <property type="entry name" value="LysM_dom_sf"/>
</dbReference>
<proteinExistence type="predicted"/>
<sequence>MKKDDYKTEFEEHRKEISLDDSHDAGNLPSRAELHRKGRKPKKKSGHLLINVILGLFTLIPVLILVYFLSDFYLPEDSTKAKVEKENSGSIYEINNKNDNEKSDAASVKKEDEASKESNKDTDKDTNKVDTGTVAKQDQGKTTAPKVEEKSEEKAEKKPVVNVNPTPEKKQEVETEQKTSAKTHIVANGENLYRIALKHYGSGSEADIEKIRRANGLASNEIRVGQKLSIP</sequence>
<feature type="domain" description="LysM" evidence="3">
    <location>
        <begin position="182"/>
        <end position="230"/>
    </location>
</feature>
<dbReference type="PROSITE" id="PS51782">
    <property type="entry name" value="LYSM"/>
    <property type="match status" value="1"/>
</dbReference>
<feature type="region of interest" description="Disordered" evidence="1">
    <location>
        <begin position="1"/>
        <end position="41"/>
    </location>
</feature>
<evidence type="ECO:0000313" key="4">
    <source>
        <dbReference type="EMBL" id="MFC5588278.1"/>
    </source>
</evidence>
<name>A0ABW0THP2_9BACL</name>
<keyword evidence="2" id="KW-0472">Membrane</keyword>
<dbReference type="SMART" id="SM00257">
    <property type="entry name" value="LysM"/>
    <property type="match status" value="1"/>
</dbReference>
<dbReference type="InterPro" id="IPR018392">
    <property type="entry name" value="LysM"/>
</dbReference>
<dbReference type="Gene3D" id="3.10.350.10">
    <property type="entry name" value="LysM domain"/>
    <property type="match status" value="1"/>
</dbReference>
<feature type="compositionally biased region" description="Basic and acidic residues" evidence="1">
    <location>
        <begin position="167"/>
        <end position="179"/>
    </location>
</feature>
<evidence type="ECO:0000313" key="5">
    <source>
        <dbReference type="Proteomes" id="UP001596109"/>
    </source>
</evidence>
<feature type="transmembrane region" description="Helical" evidence="2">
    <location>
        <begin position="48"/>
        <end position="69"/>
    </location>
</feature>
<evidence type="ECO:0000256" key="1">
    <source>
        <dbReference type="SAM" id="MobiDB-lite"/>
    </source>
</evidence>
<evidence type="ECO:0000259" key="3">
    <source>
        <dbReference type="PROSITE" id="PS51782"/>
    </source>
</evidence>
<feature type="compositionally biased region" description="Basic and acidic residues" evidence="1">
    <location>
        <begin position="146"/>
        <end position="159"/>
    </location>
</feature>
<organism evidence="4 5">
    <name type="scientific">Sporosarcina soli</name>
    <dbReference type="NCBI Taxonomy" id="334736"/>
    <lineage>
        <taxon>Bacteria</taxon>
        <taxon>Bacillati</taxon>
        <taxon>Bacillota</taxon>
        <taxon>Bacilli</taxon>
        <taxon>Bacillales</taxon>
        <taxon>Caryophanaceae</taxon>
        <taxon>Sporosarcina</taxon>
    </lineage>
</organism>
<dbReference type="RefSeq" id="WP_381431453.1">
    <property type="nucleotide sequence ID" value="NZ_JBHSNO010000005.1"/>
</dbReference>
<reference evidence="5" key="1">
    <citation type="journal article" date="2019" name="Int. J. Syst. Evol. Microbiol.">
        <title>The Global Catalogue of Microorganisms (GCM) 10K type strain sequencing project: providing services to taxonomists for standard genome sequencing and annotation.</title>
        <authorList>
            <consortium name="The Broad Institute Genomics Platform"/>
            <consortium name="The Broad Institute Genome Sequencing Center for Infectious Disease"/>
            <person name="Wu L."/>
            <person name="Ma J."/>
        </authorList>
    </citation>
    <scope>NUCLEOTIDE SEQUENCE [LARGE SCALE GENOMIC DNA]</scope>
    <source>
        <strain evidence="5">CGMCC 4.1434</strain>
    </source>
</reference>
<protein>
    <submittedName>
        <fullName evidence="4">LysM peptidoglycan-binding domain-containing protein</fullName>
    </submittedName>
</protein>